<sequence>MPLLLRLSETISATRGLTVSIFALDYSLAPEHPFPCQLSQAATAYTYLTTELNIPPSNIVLTGDSAGGSIALSLLTHLRQPNPGVEMVLPREEKPKALFLLSPWVSLASEKGYKEKEASDILHPASLAGCVRYLLPTPAAVADAAPYLEFATPTPSRSCNFNELLPEHVWVSAGEDEIFLHNITSFVDEARKSGVKVEYEIESGKFHDWQLFDSVQNAGVFLGKERGARDEGEMEGVERIGRAVAGVFD</sequence>
<dbReference type="GeneID" id="54419916"/>
<evidence type="ECO:0000313" key="4">
    <source>
        <dbReference type="Proteomes" id="UP000504638"/>
    </source>
</evidence>
<reference evidence="5" key="2">
    <citation type="submission" date="2020-04" db="EMBL/GenBank/DDBJ databases">
        <authorList>
            <consortium name="NCBI Genome Project"/>
        </authorList>
    </citation>
    <scope>NUCLEOTIDE SEQUENCE</scope>
    <source>
        <strain evidence="5">CBS 781.70</strain>
    </source>
</reference>
<reference evidence="5" key="3">
    <citation type="submission" date="2025-04" db="UniProtKB">
        <authorList>
            <consortium name="RefSeq"/>
        </authorList>
    </citation>
    <scope>IDENTIFICATION</scope>
    <source>
        <strain evidence="5">CBS 781.70</strain>
    </source>
</reference>
<evidence type="ECO:0000313" key="5">
    <source>
        <dbReference type="RefSeq" id="XP_033534390.1"/>
    </source>
</evidence>
<dbReference type="PANTHER" id="PTHR48081:SF11">
    <property type="entry name" value="ALPHA_BETA HYDROLASE FOLD-3 DOMAIN-CONTAINING PROTEIN-RELATED"/>
    <property type="match status" value="1"/>
</dbReference>
<dbReference type="EMBL" id="ML975156">
    <property type="protein sequence ID" value="KAF1812759.1"/>
    <property type="molecule type" value="Genomic_DNA"/>
</dbReference>
<gene>
    <name evidence="3 5" type="ORF">P152DRAFT_457958</name>
</gene>
<dbReference type="PANTHER" id="PTHR48081">
    <property type="entry name" value="AB HYDROLASE SUPERFAMILY PROTEIN C4A8.06C"/>
    <property type="match status" value="1"/>
</dbReference>
<dbReference type="OrthoDB" id="408631at2759"/>
<dbReference type="SUPFAM" id="SSF53474">
    <property type="entry name" value="alpha/beta-Hydrolases"/>
    <property type="match status" value="1"/>
</dbReference>
<feature type="domain" description="Alpha/beta hydrolase fold-3" evidence="2">
    <location>
        <begin position="14"/>
        <end position="210"/>
    </location>
</feature>
<evidence type="ECO:0000313" key="3">
    <source>
        <dbReference type="EMBL" id="KAF1812759.1"/>
    </source>
</evidence>
<dbReference type="InterPro" id="IPR013094">
    <property type="entry name" value="AB_hydrolase_3"/>
</dbReference>
<organism evidence="3">
    <name type="scientific">Eremomyces bilateralis CBS 781.70</name>
    <dbReference type="NCBI Taxonomy" id="1392243"/>
    <lineage>
        <taxon>Eukaryota</taxon>
        <taxon>Fungi</taxon>
        <taxon>Dikarya</taxon>
        <taxon>Ascomycota</taxon>
        <taxon>Pezizomycotina</taxon>
        <taxon>Dothideomycetes</taxon>
        <taxon>Dothideomycetes incertae sedis</taxon>
        <taxon>Eremomycetales</taxon>
        <taxon>Eremomycetaceae</taxon>
        <taxon>Eremomyces</taxon>
    </lineage>
</organism>
<dbReference type="InterPro" id="IPR029058">
    <property type="entry name" value="AB_hydrolase_fold"/>
</dbReference>
<dbReference type="GO" id="GO:0016787">
    <property type="term" value="F:hydrolase activity"/>
    <property type="evidence" value="ECO:0007669"/>
    <property type="project" value="UniProtKB-KW"/>
</dbReference>
<dbReference type="Proteomes" id="UP000504638">
    <property type="component" value="Unplaced"/>
</dbReference>
<dbReference type="Pfam" id="PF07859">
    <property type="entry name" value="Abhydrolase_3"/>
    <property type="match status" value="1"/>
</dbReference>
<dbReference type="Gene3D" id="3.40.50.1820">
    <property type="entry name" value="alpha/beta hydrolase"/>
    <property type="match status" value="1"/>
</dbReference>
<protein>
    <submittedName>
        <fullName evidence="3 5">Alpha/beta-hydrolase</fullName>
    </submittedName>
</protein>
<proteinExistence type="predicted"/>
<dbReference type="AlphaFoldDB" id="A0A6G1G4K1"/>
<reference evidence="3 5" key="1">
    <citation type="submission" date="2020-01" db="EMBL/GenBank/DDBJ databases">
        <authorList>
            <consortium name="DOE Joint Genome Institute"/>
            <person name="Haridas S."/>
            <person name="Albert R."/>
            <person name="Binder M."/>
            <person name="Bloem J."/>
            <person name="Labutti K."/>
            <person name="Salamov A."/>
            <person name="Andreopoulos B."/>
            <person name="Baker S.E."/>
            <person name="Barry K."/>
            <person name="Bills G."/>
            <person name="Bluhm B.H."/>
            <person name="Cannon C."/>
            <person name="Castanera R."/>
            <person name="Culley D.E."/>
            <person name="Daum C."/>
            <person name="Ezra D."/>
            <person name="Gonzalez J.B."/>
            <person name="Henrissat B."/>
            <person name="Kuo A."/>
            <person name="Liang C."/>
            <person name="Lipzen A."/>
            <person name="Lutzoni F."/>
            <person name="Magnuson J."/>
            <person name="Mondo S."/>
            <person name="Nolan M."/>
            <person name="Ohm R."/>
            <person name="Pangilinan J."/>
            <person name="Park H.-J."/>
            <person name="Ramirez L."/>
            <person name="Alfaro M."/>
            <person name="Sun H."/>
            <person name="Tritt A."/>
            <person name="Yoshinaga Y."/>
            <person name="Zwiers L.-H."/>
            <person name="Turgeon B.G."/>
            <person name="Goodwin S.B."/>
            <person name="Spatafora J.W."/>
            <person name="Crous P.W."/>
            <person name="Grigoriev I.V."/>
        </authorList>
    </citation>
    <scope>NUCLEOTIDE SEQUENCE</scope>
    <source>
        <strain evidence="3 5">CBS 781.70</strain>
    </source>
</reference>
<dbReference type="InterPro" id="IPR050300">
    <property type="entry name" value="GDXG_lipolytic_enzyme"/>
</dbReference>
<keyword evidence="4" id="KW-1185">Reference proteome</keyword>
<accession>A0A6G1G4K1</accession>
<evidence type="ECO:0000256" key="1">
    <source>
        <dbReference type="ARBA" id="ARBA00022801"/>
    </source>
</evidence>
<dbReference type="RefSeq" id="XP_033534390.1">
    <property type="nucleotide sequence ID" value="XM_033679346.1"/>
</dbReference>
<name>A0A6G1G4K1_9PEZI</name>
<keyword evidence="1 3" id="KW-0378">Hydrolase</keyword>
<evidence type="ECO:0000259" key="2">
    <source>
        <dbReference type="Pfam" id="PF07859"/>
    </source>
</evidence>